<dbReference type="Gene3D" id="3.40.50.11740">
    <property type="entry name" value="HypD, alpha/beta domain 2"/>
    <property type="match status" value="2"/>
</dbReference>
<dbReference type="NCBIfam" id="TIGR00075">
    <property type="entry name" value="hypD"/>
    <property type="match status" value="1"/>
</dbReference>
<dbReference type="AlphaFoldDB" id="A0A1M6CIM4"/>
<accession>A0A1M6CIM4</accession>
<dbReference type="Pfam" id="PF01924">
    <property type="entry name" value="HypD"/>
    <property type="match status" value="1"/>
</dbReference>
<protein>
    <submittedName>
        <fullName evidence="4">Hydrogenase maturation protein HypD</fullName>
    </submittedName>
</protein>
<keyword evidence="2" id="KW-0479">Metal-binding</keyword>
<evidence type="ECO:0000256" key="2">
    <source>
        <dbReference type="ARBA" id="ARBA00022723"/>
    </source>
</evidence>
<dbReference type="InterPro" id="IPR002780">
    <property type="entry name" value="Hyd_form_HypD"/>
</dbReference>
<gene>
    <name evidence="4" type="ORF">SAMN05444401_1135</name>
</gene>
<dbReference type="Gene3D" id="6.10.20.100">
    <property type="match status" value="1"/>
</dbReference>
<sequence length="360" mass="40105">MKEKFREIICMIENNLRCIDKPNIMEVCGTHTMALAKSGLRDLFKNKINFLSGPGCPVCVTHESYLDYVYELSFEKDIIIATYGDMIRVPGSNANISLEKAKAMGGNVKIVYSSMDALDLAKVNPKNNIVFLGIGFETTAPSTGVVINEAYENNISNFKVLSLHRRIKPIMTSLLKEEDLKIDAFLCPGHVAAVIGENGFKFLEDYKKVGVVAGFETEELLLALLRITAKLKNQESSLENCYKSIVKPEGNKVALEVIEKTFTPDTDCWRGIGEVQQGALKLKSKFKELNIETYYPIESFVKNYSKQPKGCSCGEVLKGKITPKECALFKKLCTPENPVGPCMVSQEGSCAAYYRYSYDI</sequence>
<dbReference type="GO" id="GO:0051539">
    <property type="term" value="F:4 iron, 4 sulfur cluster binding"/>
    <property type="evidence" value="ECO:0007669"/>
    <property type="project" value="TreeGrafter"/>
</dbReference>
<dbReference type="GO" id="GO:0051604">
    <property type="term" value="P:protein maturation"/>
    <property type="evidence" value="ECO:0007669"/>
    <property type="project" value="TreeGrafter"/>
</dbReference>
<dbReference type="EMBL" id="FQZO01000001">
    <property type="protein sequence ID" value="SHI60839.1"/>
    <property type="molecule type" value="Genomic_DNA"/>
</dbReference>
<dbReference type="GO" id="GO:0005506">
    <property type="term" value="F:iron ion binding"/>
    <property type="evidence" value="ECO:0007669"/>
    <property type="project" value="TreeGrafter"/>
</dbReference>
<organism evidence="4 5">
    <name type="scientific">Clostridium amylolyticum</name>
    <dbReference type="NCBI Taxonomy" id="1121298"/>
    <lineage>
        <taxon>Bacteria</taxon>
        <taxon>Bacillati</taxon>
        <taxon>Bacillota</taxon>
        <taxon>Clostridia</taxon>
        <taxon>Eubacteriales</taxon>
        <taxon>Clostridiaceae</taxon>
        <taxon>Clostridium</taxon>
    </lineage>
</organism>
<comment type="similarity">
    <text evidence="1">Belongs to the HypD family.</text>
</comment>
<evidence type="ECO:0000256" key="1">
    <source>
        <dbReference type="ARBA" id="ARBA00007888"/>
    </source>
</evidence>
<dbReference type="STRING" id="1121298.SAMN05444401_1135"/>
<dbReference type="GO" id="GO:0070025">
    <property type="term" value="F:carbon monoxide binding"/>
    <property type="evidence" value="ECO:0007669"/>
    <property type="project" value="TreeGrafter"/>
</dbReference>
<dbReference type="PIRSF" id="PIRSF005622">
    <property type="entry name" value="Hydrgn_mat_hypD"/>
    <property type="match status" value="1"/>
</dbReference>
<dbReference type="OrthoDB" id="9770424at2"/>
<dbReference type="InterPro" id="IPR042244">
    <property type="entry name" value="HypD_2_sf"/>
</dbReference>
<keyword evidence="5" id="KW-1185">Reference proteome</keyword>
<dbReference type="InterPro" id="IPR042243">
    <property type="entry name" value="HypD_1"/>
</dbReference>
<dbReference type="RefSeq" id="WP_073004446.1">
    <property type="nucleotide sequence ID" value="NZ_FQZO01000001.1"/>
</dbReference>
<dbReference type="Proteomes" id="UP000184080">
    <property type="component" value="Unassembled WGS sequence"/>
</dbReference>
<evidence type="ECO:0000313" key="4">
    <source>
        <dbReference type="EMBL" id="SHI60839.1"/>
    </source>
</evidence>
<evidence type="ECO:0000256" key="3">
    <source>
        <dbReference type="ARBA" id="ARBA00023004"/>
    </source>
</evidence>
<proteinExistence type="inferred from homology"/>
<evidence type="ECO:0000313" key="5">
    <source>
        <dbReference type="Proteomes" id="UP000184080"/>
    </source>
</evidence>
<name>A0A1M6CIM4_9CLOT</name>
<dbReference type="PANTHER" id="PTHR30149">
    <property type="entry name" value="HYDROGENASE PROTEIN ASSEMBLY PROTEIN HYPD"/>
    <property type="match status" value="1"/>
</dbReference>
<reference evidence="4 5" key="1">
    <citation type="submission" date="2016-11" db="EMBL/GenBank/DDBJ databases">
        <authorList>
            <person name="Jaros S."/>
            <person name="Januszkiewicz K."/>
            <person name="Wedrychowicz H."/>
        </authorList>
    </citation>
    <scope>NUCLEOTIDE SEQUENCE [LARGE SCALE GENOMIC DNA]</scope>
    <source>
        <strain evidence="4 5">DSM 21864</strain>
    </source>
</reference>
<dbReference type="PANTHER" id="PTHR30149:SF0">
    <property type="entry name" value="HYDROGENASE MATURATION FACTOR HYPD"/>
    <property type="match status" value="1"/>
</dbReference>
<keyword evidence="3" id="KW-0408">Iron</keyword>